<dbReference type="RefSeq" id="WP_141823320.1">
    <property type="nucleotide sequence ID" value="NZ_BAAAQC010000012.1"/>
</dbReference>
<evidence type="ECO:0000313" key="2">
    <source>
        <dbReference type="Proteomes" id="UP000320085"/>
    </source>
</evidence>
<name>A0A543PR33_9MICO</name>
<comment type="caution">
    <text evidence="1">The sequence shown here is derived from an EMBL/GenBank/DDBJ whole genome shotgun (WGS) entry which is preliminary data.</text>
</comment>
<sequence length="314" mass="33668">MSGELLLAWMSETGDGSIRDLRARAEWLGQTRGRSLTRKAFGLWMRDLSALGHAEVDWIGGRWSVASPAVVRLPCGDGVAVLAGARRPGLVDALAGTDVYVAQMADEDDGCALRLPAPVFIQFDSPAELRDAAAASGVAYAGCFARRGAAALRSIAMGDLTAPPAAHNDTLERRIGPRPNDWAKHSAMALEFPDGLYSFEANGRREHRTVRGGSWYRIALAEGTFLELARTRTSCLSWRPEEGSGRGEVGTVFVDFGAPLPALQARVLTLCSGLPPRVSEKAENLAYRNVPRAVARAVAASLLQEIEEATHGYA</sequence>
<dbReference type="EMBL" id="VFQF01000002">
    <property type="protein sequence ID" value="TQN46527.1"/>
    <property type="molecule type" value="Genomic_DNA"/>
</dbReference>
<dbReference type="AlphaFoldDB" id="A0A543PR33"/>
<dbReference type="OrthoDB" id="7056088at2"/>
<reference evidence="1 2" key="1">
    <citation type="submission" date="2019-06" db="EMBL/GenBank/DDBJ databases">
        <title>Sequencing the genomes of 1000 actinobacteria strains.</title>
        <authorList>
            <person name="Klenk H.-P."/>
        </authorList>
    </citation>
    <scope>NUCLEOTIDE SEQUENCE [LARGE SCALE GENOMIC DNA]</scope>
    <source>
        <strain evidence="1 2">DSM 21776</strain>
    </source>
</reference>
<evidence type="ECO:0000313" key="1">
    <source>
        <dbReference type="EMBL" id="TQN46527.1"/>
    </source>
</evidence>
<protein>
    <submittedName>
        <fullName evidence="1">Uncharacterized protein</fullName>
    </submittedName>
</protein>
<dbReference type="Proteomes" id="UP000320085">
    <property type="component" value="Unassembled WGS sequence"/>
</dbReference>
<accession>A0A543PR33</accession>
<proteinExistence type="predicted"/>
<gene>
    <name evidence="1" type="ORF">FHX52_3252</name>
</gene>
<organism evidence="1 2">
    <name type="scientific">Humibacillus xanthopallidus</name>
    <dbReference type="NCBI Taxonomy" id="412689"/>
    <lineage>
        <taxon>Bacteria</taxon>
        <taxon>Bacillati</taxon>
        <taxon>Actinomycetota</taxon>
        <taxon>Actinomycetes</taxon>
        <taxon>Micrococcales</taxon>
        <taxon>Intrasporangiaceae</taxon>
        <taxon>Humibacillus</taxon>
    </lineage>
</organism>